<keyword evidence="2" id="KW-0472">Membrane</keyword>
<dbReference type="Proteomes" id="UP001320159">
    <property type="component" value="Unassembled WGS sequence"/>
</dbReference>
<name>A0AAP2RAJ7_9EURY</name>
<feature type="compositionally biased region" description="Polar residues" evidence="1">
    <location>
        <begin position="171"/>
        <end position="192"/>
    </location>
</feature>
<dbReference type="RefSeq" id="WP_230740432.1">
    <property type="nucleotide sequence ID" value="NZ_PGCK01000002.1"/>
</dbReference>
<evidence type="ECO:0000313" key="4">
    <source>
        <dbReference type="Proteomes" id="UP001320159"/>
    </source>
</evidence>
<evidence type="ECO:0000256" key="1">
    <source>
        <dbReference type="SAM" id="MobiDB-lite"/>
    </source>
</evidence>
<organism evidence="3 4">
    <name type="scientific">Methanooceanicella nereidis</name>
    <dbReference type="NCBI Taxonomy" id="2052831"/>
    <lineage>
        <taxon>Archaea</taxon>
        <taxon>Methanobacteriati</taxon>
        <taxon>Methanobacteriota</taxon>
        <taxon>Stenosarchaea group</taxon>
        <taxon>Methanomicrobia</taxon>
        <taxon>Methanocellales</taxon>
        <taxon>Methanocellaceae</taxon>
        <taxon>Methanooceanicella</taxon>
    </lineage>
</organism>
<protein>
    <submittedName>
        <fullName evidence="3">Uncharacterized protein</fullName>
    </submittedName>
</protein>
<keyword evidence="2" id="KW-1133">Transmembrane helix</keyword>
<keyword evidence="2" id="KW-0812">Transmembrane</keyword>
<sequence length="268" mass="27856">MSKIIKMPGEVNPGVHRRSRSTESMFLKKGSGAVKLIIFMMIISLVFIPAQCYCAIINNEAQSVDAPAPACPCSGSCPPSGSSSSVSYDNPGDGMLVDEQGVWANAQNFVNEYNTPAPETRESDIIEEAEPAVQSTGGCGCSSQAQQPVSNYSPISVATAPAGGNAPVSDTPAQSGTISNPEGTIGISNTAGIGQNMPSSSAFSLKGLVPGLLSKQSGLYNNNGFDLLKNTADKTENSFSMPAISKSLNPFNGAESLFNFKPLTKATF</sequence>
<gene>
    <name evidence="3" type="ORF">CUJ83_02900</name>
</gene>
<evidence type="ECO:0000256" key="2">
    <source>
        <dbReference type="SAM" id="Phobius"/>
    </source>
</evidence>
<dbReference type="AlphaFoldDB" id="A0AAP2RAJ7"/>
<proteinExistence type="predicted"/>
<keyword evidence="4" id="KW-1185">Reference proteome</keyword>
<feature type="transmembrane region" description="Helical" evidence="2">
    <location>
        <begin position="33"/>
        <end position="50"/>
    </location>
</feature>
<accession>A0AAP2RAJ7</accession>
<reference evidence="3 4" key="1">
    <citation type="submission" date="2017-11" db="EMBL/GenBank/DDBJ databases">
        <title>Isolation and Characterization of Family Methanocellaceae Species from Potential Methane Hydrate Area Offshore Southwestern Taiwan.</title>
        <authorList>
            <person name="Zhang W.-L."/>
            <person name="Chen W.-C."/>
            <person name="Lai M.-C."/>
            <person name="Chen S.-C."/>
        </authorList>
    </citation>
    <scope>NUCLEOTIDE SEQUENCE [LARGE SCALE GENOMIC DNA]</scope>
    <source>
        <strain evidence="3 4">CWC-04</strain>
    </source>
</reference>
<feature type="region of interest" description="Disordered" evidence="1">
    <location>
        <begin position="161"/>
        <end position="192"/>
    </location>
</feature>
<evidence type="ECO:0000313" key="3">
    <source>
        <dbReference type="EMBL" id="MCD1293944.1"/>
    </source>
</evidence>
<comment type="caution">
    <text evidence="3">The sequence shown here is derived from an EMBL/GenBank/DDBJ whole genome shotgun (WGS) entry which is preliminary data.</text>
</comment>
<dbReference type="EMBL" id="PGCK01000002">
    <property type="protein sequence ID" value="MCD1293944.1"/>
    <property type="molecule type" value="Genomic_DNA"/>
</dbReference>